<gene>
    <name evidence="1" type="ORF">PSYICH_LOCUS13664</name>
</gene>
<dbReference type="Proteomes" id="UP001153636">
    <property type="component" value="Chromosome 7"/>
</dbReference>
<sequence length="251" mass="29143">MLLPAPLAFDLLDATLCVSEKLKQPGKLVFYLFTIMFLIVRDSHELGPCYQNCFGPVTKLKIFNQASGGFLHVKGRTVVAAIEGDGIIYRISAGRNFYLYDMKAEKFICWKKLHKTKGQRNNRTQKFSTSLIARKFSNYNCQFMDKIGKDTRSGYVNLVPAFNSSLKMKFNNKGRDSQFQNCTASTQRTRHAHKWCFVQASFLIQRYIDDRYDDDRACKCPEARRHFCQRKFAKMKVFEDICSLSNETYDF</sequence>
<accession>A0A9P0D6W9</accession>
<evidence type="ECO:0000313" key="1">
    <source>
        <dbReference type="EMBL" id="CAH1112979.1"/>
    </source>
</evidence>
<dbReference type="EMBL" id="OV651819">
    <property type="protein sequence ID" value="CAH1112979.1"/>
    <property type="molecule type" value="Genomic_DNA"/>
</dbReference>
<name>A0A9P0D6W9_9CUCU</name>
<proteinExistence type="predicted"/>
<dbReference type="OrthoDB" id="6717992at2759"/>
<protein>
    <submittedName>
        <fullName evidence="1">Uncharacterized protein</fullName>
    </submittedName>
</protein>
<keyword evidence="2" id="KW-1185">Reference proteome</keyword>
<reference evidence="1" key="1">
    <citation type="submission" date="2022-01" db="EMBL/GenBank/DDBJ databases">
        <authorList>
            <person name="King R."/>
        </authorList>
    </citation>
    <scope>NUCLEOTIDE SEQUENCE</scope>
</reference>
<evidence type="ECO:0000313" key="2">
    <source>
        <dbReference type="Proteomes" id="UP001153636"/>
    </source>
</evidence>
<organism evidence="1 2">
    <name type="scientific">Psylliodes chrysocephalus</name>
    <dbReference type="NCBI Taxonomy" id="3402493"/>
    <lineage>
        <taxon>Eukaryota</taxon>
        <taxon>Metazoa</taxon>
        <taxon>Ecdysozoa</taxon>
        <taxon>Arthropoda</taxon>
        <taxon>Hexapoda</taxon>
        <taxon>Insecta</taxon>
        <taxon>Pterygota</taxon>
        <taxon>Neoptera</taxon>
        <taxon>Endopterygota</taxon>
        <taxon>Coleoptera</taxon>
        <taxon>Polyphaga</taxon>
        <taxon>Cucujiformia</taxon>
        <taxon>Chrysomeloidea</taxon>
        <taxon>Chrysomelidae</taxon>
        <taxon>Galerucinae</taxon>
        <taxon>Alticini</taxon>
        <taxon>Psylliodes</taxon>
    </lineage>
</organism>
<dbReference type="AlphaFoldDB" id="A0A9P0D6W9"/>